<dbReference type="InParanoid" id="A0A146GDA0"/>
<sequence length="71" mass="8237">MIGKIRKFVTEVRVELGKAQWPWDPNEKGFKRYKELADSTMVVLIAMVILGAYIALFDFFLINIVGFLTRQ</sequence>
<name>A0A146GDA0_TERSA</name>
<dbReference type="RefSeq" id="WP_075080970.1">
    <property type="nucleotide sequence ID" value="NZ_BDCO01000003.1"/>
</dbReference>
<dbReference type="AlphaFoldDB" id="A0A146GDA0"/>
<evidence type="ECO:0000256" key="6">
    <source>
        <dbReference type="ARBA" id="ARBA00023010"/>
    </source>
</evidence>
<evidence type="ECO:0000256" key="2">
    <source>
        <dbReference type="ARBA" id="ARBA00022448"/>
    </source>
</evidence>
<protein>
    <submittedName>
        <fullName evidence="9">Preprotein translocase subunit SecE</fullName>
    </submittedName>
</protein>
<evidence type="ECO:0000256" key="3">
    <source>
        <dbReference type="ARBA" id="ARBA00022692"/>
    </source>
</evidence>
<dbReference type="Gene3D" id="1.20.5.1030">
    <property type="entry name" value="Preprotein translocase secy subunit"/>
    <property type="match status" value="1"/>
</dbReference>
<keyword evidence="5 8" id="KW-1133">Transmembrane helix</keyword>
<dbReference type="GO" id="GO:0016020">
    <property type="term" value="C:membrane"/>
    <property type="evidence" value="ECO:0007669"/>
    <property type="project" value="UniProtKB-SubCell"/>
</dbReference>
<keyword evidence="2" id="KW-0813">Transport</keyword>
<keyword evidence="7 8" id="KW-0472">Membrane</keyword>
<dbReference type="InterPro" id="IPR038379">
    <property type="entry name" value="SecE_sf"/>
</dbReference>
<evidence type="ECO:0000256" key="1">
    <source>
        <dbReference type="ARBA" id="ARBA00004370"/>
    </source>
</evidence>
<comment type="caution">
    <text evidence="9">The sequence shown here is derived from an EMBL/GenBank/DDBJ whole genome shotgun (WGS) entry which is preliminary data.</text>
</comment>
<comment type="subcellular location">
    <subcellularLocation>
        <location evidence="1">Membrane</location>
    </subcellularLocation>
</comment>
<evidence type="ECO:0000256" key="7">
    <source>
        <dbReference type="ARBA" id="ARBA00023136"/>
    </source>
</evidence>
<reference evidence="10" key="1">
    <citation type="journal article" date="2017" name="Genome Announc.">
        <title>Draft Genome Sequence of Terrimicrobium sacchariphilum NM-5T, a Facultative Anaerobic Soil Bacterium of the Class Spartobacteria.</title>
        <authorList>
            <person name="Qiu Y.L."/>
            <person name="Tourlousse D.M."/>
            <person name="Matsuura N."/>
            <person name="Ohashi A."/>
            <person name="Sekiguchi Y."/>
        </authorList>
    </citation>
    <scope>NUCLEOTIDE SEQUENCE [LARGE SCALE GENOMIC DNA]</scope>
    <source>
        <strain evidence="10">NM-5</strain>
    </source>
</reference>
<evidence type="ECO:0000313" key="10">
    <source>
        <dbReference type="Proteomes" id="UP000076023"/>
    </source>
</evidence>
<dbReference type="Pfam" id="PF00584">
    <property type="entry name" value="SecE"/>
    <property type="match status" value="1"/>
</dbReference>
<keyword evidence="4" id="KW-0653">Protein transport</keyword>
<dbReference type="InterPro" id="IPR001901">
    <property type="entry name" value="Translocase_SecE/Sec61-g"/>
</dbReference>
<evidence type="ECO:0000313" key="9">
    <source>
        <dbReference type="EMBL" id="GAT35122.1"/>
    </source>
</evidence>
<organism evidence="9 10">
    <name type="scientific">Terrimicrobium sacchariphilum</name>
    <dbReference type="NCBI Taxonomy" id="690879"/>
    <lineage>
        <taxon>Bacteria</taxon>
        <taxon>Pseudomonadati</taxon>
        <taxon>Verrucomicrobiota</taxon>
        <taxon>Terrimicrobiia</taxon>
        <taxon>Terrimicrobiales</taxon>
        <taxon>Terrimicrobiaceae</taxon>
        <taxon>Terrimicrobium</taxon>
    </lineage>
</organism>
<dbReference type="GO" id="GO:0006886">
    <property type="term" value="P:intracellular protein transport"/>
    <property type="evidence" value="ECO:0007669"/>
    <property type="project" value="InterPro"/>
</dbReference>
<evidence type="ECO:0000256" key="4">
    <source>
        <dbReference type="ARBA" id="ARBA00022927"/>
    </source>
</evidence>
<dbReference type="OrthoDB" id="197510at2"/>
<dbReference type="GO" id="GO:0006605">
    <property type="term" value="P:protein targeting"/>
    <property type="evidence" value="ECO:0007669"/>
    <property type="project" value="InterPro"/>
</dbReference>
<dbReference type="STRING" id="690879.TSACC_3185"/>
<evidence type="ECO:0000256" key="8">
    <source>
        <dbReference type="SAM" id="Phobius"/>
    </source>
</evidence>
<feature type="transmembrane region" description="Helical" evidence="8">
    <location>
        <begin position="41"/>
        <end position="68"/>
    </location>
</feature>
<dbReference type="EMBL" id="BDCO01000003">
    <property type="protein sequence ID" value="GAT35122.1"/>
    <property type="molecule type" value="Genomic_DNA"/>
</dbReference>
<keyword evidence="3 8" id="KW-0812">Transmembrane</keyword>
<accession>A0A146GDA0</accession>
<dbReference type="Proteomes" id="UP000076023">
    <property type="component" value="Unassembled WGS sequence"/>
</dbReference>
<evidence type="ECO:0000256" key="5">
    <source>
        <dbReference type="ARBA" id="ARBA00022989"/>
    </source>
</evidence>
<proteinExistence type="predicted"/>
<keyword evidence="6" id="KW-0811">Translocation</keyword>
<keyword evidence="10" id="KW-1185">Reference proteome</keyword>
<gene>
    <name evidence="9" type="ORF">TSACC_3185</name>
</gene>